<dbReference type="InterPro" id="IPR000884">
    <property type="entry name" value="TSP1_rpt"/>
</dbReference>
<protein>
    <submittedName>
        <fullName evidence="6">ECT-like protein</fullName>
    </submittedName>
</protein>
<keyword evidence="4" id="KW-0677">Repeat</keyword>
<reference evidence="6" key="1">
    <citation type="submission" date="2022-11" db="EMBL/GenBank/DDBJ databases">
        <title>Centuries of genome instability and evolution in soft-shell clam transmissible cancer (bioRxiv).</title>
        <authorList>
            <person name="Hart S.F.M."/>
            <person name="Yonemitsu M.A."/>
            <person name="Giersch R.M."/>
            <person name="Beal B.F."/>
            <person name="Arriagada G."/>
            <person name="Davis B.W."/>
            <person name="Ostrander E.A."/>
            <person name="Goff S.P."/>
            <person name="Metzger M.J."/>
        </authorList>
    </citation>
    <scope>NUCLEOTIDE SEQUENCE</scope>
    <source>
        <strain evidence="6">MELC-2E11</strain>
        <tissue evidence="6">Siphon/mantle</tissue>
    </source>
</reference>
<dbReference type="SMART" id="SM00209">
    <property type="entry name" value="TSP1"/>
    <property type="match status" value="2"/>
</dbReference>
<evidence type="ECO:0000256" key="4">
    <source>
        <dbReference type="ARBA" id="ARBA00022737"/>
    </source>
</evidence>
<dbReference type="PRINTS" id="PR01705">
    <property type="entry name" value="TSP1REPEAT"/>
</dbReference>
<dbReference type="Pfam" id="PF00090">
    <property type="entry name" value="TSP_1"/>
    <property type="match status" value="2"/>
</dbReference>
<dbReference type="EMBL" id="CP111018">
    <property type="protein sequence ID" value="WAR11228.1"/>
    <property type="molecule type" value="Genomic_DNA"/>
</dbReference>
<keyword evidence="7" id="KW-1185">Reference proteome</keyword>
<evidence type="ECO:0000256" key="2">
    <source>
        <dbReference type="ARBA" id="ARBA00022525"/>
    </source>
</evidence>
<dbReference type="InterPro" id="IPR052065">
    <property type="entry name" value="Compl_asym_regulator"/>
</dbReference>
<evidence type="ECO:0000313" key="6">
    <source>
        <dbReference type="EMBL" id="WAR11228.1"/>
    </source>
</evidence>
<keyword evidence="2" id="KW-0964">Secreted</keyword>
<evidence type="ECO:0000313" key="7">
    <source>
        <dbReference type="Proteomes" id="UP001164746"/>
    </source>
</evidence>
<dbReference type="Gene3D" id="2.20.100.10">
    <property type="entry name" value="Thrombospondin type-1 (TSP1) repeat"/>
    <property type="match status" value="2"/>
</dbReference>
<comment type="subcellular location">
    <subcellularLocation>
        <location evidence="1">Secreted</location>
    </subcellularLocation>
</comment>
<dbReference type="InterPro" id="IPR036383">
    <property type="entry name" value="TSP1_rpt_sf"/>
</dbReference>
<dbReference type="Proteomes" id="UP001164746">
    <property type="component" value="Chromosome 7"/>
</dbReference>
<proteinExistence type="predicted"/>
<gene>
    <name evidence="6" type="ORF">MAR_036304</name>
</gene>
<evidence type="ECO:0000256" key="5">
    <source>
        <dbReference type="ARBA" id="ARBA00023157"/>
    </source>
</evidence>
<name>A0ABY7ERP6_MYAAR</name>
<dbReference type="SUPFAM" id="SSF82895">
    <property type="entry name" value="TSP-1 type 1 repeat"/>
    <property type="match status" value="2"/>
</dbReference>
<dbReference type="PANTHER" id="PTHR22906">
    <property type="entry name" value="PROPERDIN"/>
    <property type="match status" value="1"/>
</dbReference>
<dbReference type="PROSITE" id="PS50092">
    <property type="entry name" value="TSP1"/>
    <property type="match status" value="2"/>
</dbReference>
<keyword evidence="3" id="KW-0732">Signal</keyword>
<accession>A0ABY7ERP6</accession>
<dbReference type="PANTHER" id="PTHR22906:SF43">
    <property type="entry name" value="PROPERDIN"/>
    <property type="match status" value="1"/>
</dbReference>
<keyword evidence="5" id="KW-1015">Disulfide bond</keyword>
<sequence>MNTINPPYHGYGGGGALECYNCQNIETPSACNQSQLCTVGQMCTIQDTNAPGIVGRSIIQRQQTSCHECCSKSMCNDQLCAHSKPTACVDAETFDCAQANTLFSICKDVQHAKVACPRFCGLCNLGRAACKGRLSSLLWTLQPMSVSVRTCSMQRSLVLASVDFATYVSICKDVKHAKVACPRFHGLCILVDGNWAAWSHWSPCDVTCGNGSNTRTRTCTDPAPANGGLNCTGADKQNRDCMLDKCPVHGGWSDWSSWGACSATCDVGLERRDRTCTNPKPDLFGDHCFGDNHEDRVCRNTSCAVTNKIQQIKDVNLLPTCTT</sequence>
<evidence type="ECO:0000256" key="1">
    <source>
        <dbReference type="ARBA" id="ARBA00004613"/>
    </source>
</evidence>
<organism evidence="6 7">
    <name type="scientific">Mya arenaria</name>
    <name type="common">Soft-shell clam</name>
    <dbReference type="NCBI Taxonomy" id="6604"/>
    <lineage>
        <taxon>Eukaryota</taxon>
        <taxon>Metazoa</taxon>
        <taxon>Spiralia</taxon>
        <taxon>Lophotrochozoa</taxon>
        <taxon>Mollusca</taxon>
        <taxon>Bivalvia</taxon>
        <taxon>Autobranchia</taxon>
        <taxon>Heteroconchia</taxon>
        <taxon>Euheterodonta</taxon>
        <taxon>Imparidentia</taxon>
        <taxon>Neoheterodontei</taxon>
        <taxon>Myida</taxon>
        <taxon>Myoidea</taxon>
        <taxon>Myidae</taxon>
        <taxon>Mya</taxon>
    </lineage>
</organism>
<evidence type="ECO:0000256" key="3">
    <source>
        <dbReference type="ARBA" id="ARBA00022729"/>
    </source>
</evidence>